<accession>A0A1V6T960</accession>
<reference evidence="10" key="1">
    <citation type="journal article" date="2017" name="Nat. Microbiol.">
        <title>Global analysis of biosynthetic gene clusters reveals vast potential of secondary metabolite production in Penicillium species.</title>
        <authorList>
            <person name="Nielsen J.C."/>
            <person name="Grijseels S."/>
            <person name="Prigent S."/>
            <person name="Ji B."/>
            <person name="Dainat J."/>
            <person name="Nielsen K.F."/>
            <person name="Frisvad J.C."/>
            <person name="Workman M."/>
            <person name="Nielsen J."/>
        </authorList>
    </citation>
    <scope>NUCLEOTIDE SEQUENCE [LARGE SCALE GENOMIC DNA]</scope>
    <source>
        <strain evidence="10">IBT 24891</strain>
    </source>
</reference>
<protein>
    <recommendedName>
        <fullName evidence="11">Aquaporin</fullName>
    </recommendedName>
</protein>
<dbReference type="STRING" id="303698.A0A1V6T960"/>
<evidence type="ECO:0000256" key="1">
    <source>
        <dbReference type="ARBA" id="ARBA00004141"/>
    </source>
</evidence>
<feature type="compositionally biased region" description="Low complexity" evidence="7">
    <location>
        <begin position="27"/>
        <end position="70"/>
    </location>
</feature>
<evidence type="ECO:0000256" key="5">
    <source>
        <dbReference type="ARBA" id="ARBA00022989"/>
    </source>
</evidence>
<dbReference type="EMBL" id="MLKD01000009">
    <property type="protein sequence ID" value="OQE22917.1"/>
    <property type="molecule type" value="Genomic_DNA"/>
</dbReference>
<dbReference type="PANTHER" id="PTHR43829">
    <property type="entry name" value="AQUAPORIN OR AQUAGLYCEROPORIN RELATED"/>
    <property type="match status" value="1"/>
</dbReference>
<sequence length="574" mass="62330">MGDKNGDENQKSHPELTLHPIKERDSSPGSASSSDTTLGPSTQQNTPSQSPNSEQQQQKQKTRQTQWTKSPPSGQNTSSSNFKDGPSTPTAQRAEFLRQPTEKGSLYNAMSPNNRTTSQQTFNRMPSHTLAGPNIMDPQPQQGPVYMDPEYQALNPRHGKNNEKPIWGLAKPLPRVVRPGMRRNETTQKEAFQPSPAGEAEPAPELGATPGVSRTKSKSEQRGPDTYASTAKQGIGGENRVFAPQPDGFLRPIESEATVPTDQQPVEQQPQDEFLNNWVKVRHYMKEPFAEWLATTIAIFIGSTGTLAVSTGGTQAGNRLSQNWSWGLGSMIGIYIAGGVSGAHLNPGISIALWIFRGFPGRRCCFYIIAQILGAITAAGLAYCLYRDDIVALAPTASAGTSGLGFFTEPQSHISSATAFFTEFVADAILVCVLFALGDDGNAPPGAGMHSFVIGLVIYVLCICLGFNTGGCLNPVRDFGPRLVALMAGYGRSTFTNHSGWWFWGCWVATIGGCLAGACLYDVFVFIGGESPINYAPRRRTRAMLKKEAKWRRRLGLKKDKIPSLEEGIKKTED</sequence>
<evidence type="ECO:0000256" key="3">
    <source>
        <dbReference type="ARBA" id="ARBA00022448"/>
    </source>
</evidence>
<keyword evidence="5 8" id="KW-1133">Transmembrane helix</keyword>
<dbReference type="PANTHER" id="PTHR43829:SF24">
    <property type="entry name" value="MIP AQUAPORIN (EUROFUNG)"/>
    <property type="match status" value="1"/>
</dbReference>
<gene>
    <name evidence="9" type="ORF">PENSTE_c009G03739</name>
</gene>
<feature type="transmembrane region" description="Helical" evidence="8">
    <location>
        <begin position="365"/>
        <end position="384"/>
    </location>
</feature>
<dbReference type="Pfam" id="PF00230">
    <property type="entry name" value="MIP"/>
    <property type="match status" value="1"/>
</dbReference>
<dbReference type="CDD" id="cd00333">
    <property type="entry name" value="MIP"/>
    <property type="match status" value="1"/>
</dbReference>
<keyword evidence="6 8" id="KW-0472">Membrane</keyword>
<dbReference type="OrthoDB" id="3222at2759"/>
<feature type="compositionally biased region" description="Basic and acidic residues" evidence="7">
    <location>
        <begin position="1"/>
        <end position="26"/>
    </location>
</feature>
<dbReference type="AlphaFoldDB" id="A0A1V6T960"/>
<name>A0A1V6T960_9EURO</name>
<organism evidence="9 10">
    <name type="scientific">Penicillium steckii</name>
    <dbReference type="NCBI Taxonomy" id="303698"/>
    <lineage>
        <taxon>Eukaryota</taxon>
        <taxon>Fungi</taxon>
        <taxon>Dikarya</taxon>
        <taxon>Ascomycota</taxon>
        <taxon>Pezizomycotina</taxon>
        <taxon>Eurotiomycetes</taxon>
        <taxon>Eurotiomycetidae</taxon>
        <taxon>Eurotiales</taxon>
        <taxon>Aspergillaceae</taxon>
        <taxon>Penicillium</taxon>
    </lineage>
</organism>
<feature type="compositionally biased region" description="Polar residues" evidence="7">
    <location>
        <begin position="108"/>
        <end position="126"/>
    </location>
</feature>
<dbReference type="PRINTS" id="PR00783">
    <property type="entry name" value="MINTRINSICP"/>
</dbReference>
<evidence type="ECO:0000256" key="2">
    <source>
        <dbReference type="ARBA" id="ARBA00006175"/>
    </source>
</evidence>
<dbReference type="GO" id="GO:0015250">
    <property type="term" value="F:water channel activity"/>
    <property type="evidence" value="ECO:0007669"/>
    <property type="project" value="TreeGrafter"/>
</dbReference>
<dbReference type="Proteomes" id="UP000191285">
    <property type="component" value="Unassembled WGS sequence"/>
</dbReference>
<comment type="subcellular location">
    <subcellularLocation>
        <location evidence="1">Membrane</location>
        <topology evidence="1">Multi-pass membrane protein</topology>
    </subcellularLocation>
</comment>
<evidence type="ECO:0000256" key="6">
    <source>
        <dbReference type="ARBA" id="ARBA00023136"/>
    </source>
</evidence>
<comment type="caution">
    <text evidence="9">The sequence shown here is derived from an EMBL/GenBank/DDBJ whole genome shotgun (WGS) entry which is preliminary data.</text>
</comment>
<dbReference type="InterPro" id="IPR023271">
    <property type="entry name" value="Aquaporin-like"/>
</dbReference>
<keyword evidence="4 8" id="KW-0812">Transmembrane</keyword>
<dbReference type="InterPro" id="IPR050363">
    <property type="entry name" value="MIP/Aquaporin"/>
</dbReference>
<dbReference type="NCBIfam" id="TIGR00861">
    <property type="entry name" value="MIP"/>
    <property type="match status" value="1"/>
</dbReference>
<dbReference type="GO" id="GO:0015254">
    <property type="term" value="F:glycerol channel activity"/>
    <property type="evidence" value="ECO:0007669"/>
    <property type="project" value="TreeGrafter"/>
</dbReference>
<feature type="region of interest" description="Disordered" evidence="7">
    <location>
        <begin position="1"/>
        <end position="248"/>
    </location>
</feature>
<evidence type="ECO:0000313" key="10">
    <source>
        <dbReference type="Proteomes" id="UP000191285"/>
    </source>
</evidence>
<keyword evidence="3" id="KW-0813">Transport</keyword>
<dbReference type="SUPFAM" id="SSF81338">
    <property type="entry name" value="Aquaporin-like"/>
    <property type="match status" value="1"/>
</dbReference>
<feature type="compositionally biased region" description="Low complexity" evidence="7">
    <location>
        <begin position="196"/>
        <end position="211"/>
    </location>
</feature>
<dbReference type="GO" id="GO:0005886">
    <property type="term" value="C:plasma membrane"/>
    <property type="evidence" value="ECO:0007669"/>
    <property type="project" value="TreeGrafter"/>
</dbReference>
<feature type="transmembrane region" description="Helical" evidence="8">
    <location>
        <begin position="292"/>
        <end position="312"/>
    </location>
</feature>
<feature type="transmembrane region" description="Helical" evidence="8">
    <location>
        <begin position="449"/>
        <end position="467"/>
    </location>
</feature>
<dbReference type="Gene3D" id="1.20.1080.10">
    <property type="entry name" value="Glycerol uptake facilitator protein"/>
    <property type="match status" value="1"/>
</dbReference>
<evidence type="ECO:0000256" key="4">
    <source>
        <dbReference type="ARBA" id="ARBA00022692"/>
    </source>
</evidence>
<feature type="transmembrane region" description="Helical" evidence="8">
    <location>
        <begin position="501"/>
        <end position="529"/>
    </location>
</feature>
<keyword evidence="10" id="KW-1185">Reference proteome</keyword>
<proteinExistence type="inferred from homology"/>
<evidence type="ECO:0000313" key="9">
    <source>
        <dbReference type="EMBL" id="OQE22917.1"/>
    </source>
</evidence>
<evidence type="ECO:0008006" key="11">
    <source>
        <dbReference type="Google" id="ProtNLM"/>
    </source>
</evidence>
<dbReference type="InterPro" id="IPR000425">
    <property type="entry name" value="MIP"/>
</dbReference>
<evidence type="ECO:0000256" key="7">
    <source>
        <dbReference type="SAM" id="MobiDB-lite"/>
    </source>
</evidence>
<feature type="transmembrane region" description="Helical" evidence="8">
    <location>
        <begin position="332"/>
        <end position="356"/>
    </location>
</feature>
<feature type="compositionally biased region" description="Polar residues" evidence="7">
    <location>
        <begin position="71"/>
        <end position="91"/>
    </location>
</feature>
<feature type="transmembrane region" description="Helical" evidence="8">
    <location>
        <begin position="419"/>
        <end position="437"/>
    </location>
</feature>
<evidence type="ECO:0000256" key="8">
    <source>
        <dbReference type="SAM" id="Phobius"/>
    </source>
</evidence>
<comment type="similarity">
    <text evidence="2">Belongs to the MIP/aquaporin (TC 1.A.8) family.</text>
</comment>